<dbReference type="Gene3D" id="3.40.1670.10">
    <property type="entry name" value="UbiD C-terminal domain-like"/>
    <property type="match status" value="1"/>
</dbReference>
<dbReference type="GO" id="GO:0006744">
    <property type="term" value="P:ubiquinone biosynthetic process"/>
    <property type="evidence" value="ECO:0007669"/>
    <property type="project" value="TreeGrafter"/>
</dbReference>
<proteinExistence type="predicted"/>
<dbReference type="Pfam" id="PF20696">
    <property type="entry name" value="UbiD_C"/>
    <property type="match status" value="1"/>
</dbReference>
<accession>A0AA48HH59</accession>
<evidence type="ECO:0000259" key="3">
    <source>
        <dbReference type="Pfam" id="PF20696"/>
    </source>
</evidence>
<dbReference type="SUPFAM" id="SSF143968">
    <property type="entry name" value="UbiD C-terminal domain-like"/>
    <property type="match status" value="1"/>
</dbReference>
<dbReference type="InterPro" id="IPR049381">
    <property type="entry name" value="UbiD-like_C"/>
</dbReference>
<dbReference type="PANTHER" id="PTHR30108:SF17">
    <property type="entry name" value="FERULIC ACID DECARBOXYLASE 1"/>
    <property type="match status" value="1"/>
</dbReference>
<gene>
    <name evidence="4" type="ORF">METESE_30960</name>
</gene>
<dbReference type="GO" id="GO:0005829">
    <property type="term" value="C:cytosol"/>
    <property type="evidence" value="ECO:0007669"/>
    <property type="project" value="TreeGrafter"/>
</dbReference>
<dbReference type="GO" id="GO:0008694">
    <property type="term" value="F:4-hydroxy-3-polyprenylbenzoate decarboxylase activity"/>
    <property type="evidence" value="ECO:0007669"/>
    <property type="project" value="TreeGrafter"/>
</dbReference>
<evidence type="ECO:0000259" key="2">
    <source>
        <dbReference type="Pfam" id="PF20695"/>
    </source>
</evidence>
<keyword evidence="5" id="KW-1185">Reference proteome</keyword>
<protein>
    <submittedName>
        <fullName evidence="4">3,4-dihydroxybenzoate decarboxylase</fullName>
    </submittedName>
</protein>
<dbReference type="KEGG" id="msea:METESE_30960"/>
<dbReference type="Proteomes" id="UP001228113">
    <property type="component" value="Chromosome"/>
</dbReference>
<organism evidence="4 5">
    <name type="scientific">Mesoterricola sediminis</name>
    <dbReference type="NCBI Taxonomy" id="2927980"/>
    <lineage>
        <taxon>Bacteria</taxon>
        <taxon>Pseudomonadati</taxon>
        <taxon>Acidobacteriota</taxon>
        <taxon>Holophagae</taxon>
        <taxon>Holophagales</taxon>
        <taxon>Holophagaceae</taxon>
        <taxon>Mesoterricola</taxon>
    </lineage>
</organism>
<evidence type="ECO:0000313" key="4">
    <source>
        <dbReference type="EMBL" id="BDU78138.1"/>
    </source>
</evidence>
<reference evidence="4" key="1">
    <citation type="journal article" date="2023" name="Int. J. Syst. Evol. Microbiol.">
        <title>Mesoterricola silvestris gen. nov., sp. nov., Mesoterricola sediminis sp. nov., Geothrix oryzae sp. nov., Geothrix edaphica sp. nov., Geothrix rubra sp. nov., and Geothrix limicola sp. nov., six novel members of Acidobacteriota isolated from soils.</title>
        <authorList>
            <person name="Itoh H."/>
            <person name="Sugisawa Y."/>
            <person name="Mise K."/>
            <person name="Xu Z."/>
            <person name="Kuniyasu M."/>
            <person name="Ushijima N."/>
            <person name="Kawano K."/>
            <person name="Kobayashi E."/>
            <person name="Shiratori Y."/>
            <person name="Masuda Y."/>
            <person name="Senoo K."/>
        </authorList>
    </citation>
    <scope>NUCLEOTIDE SEQUENCE</scope>
    <source>
        <strain evidence="4">W786</strain>
    </source>
</reference>
<dbReference type="AlphaFoldDB" id="A0AA48HH59"/>
<evidence type="ECO:0000313" key="5">
    <source>
        <dbReference type="Proteomes" id="UP001228113"/>
    </source>
</evidence>
<dbReference type="InterPro" id="IPR049383">
    <property type="entry name" value="UbiD-like_N"/>
</dbReference>
<sequence length="493" mass="53391">MTQTHSAAAAVNDLRSALELLAQHEGQLLSTDVEVDPHAELSGVYRHVGAGGTVMRPTRSGPAMLFNRIKGYDDARVSIGMLADRKRVALLLGTEPERLGFHMCEALNNPVEPVKVPQGAAPCQEVVHRASDAGFDIRKLIPAPTNTPEDAGPYITMGLCYGQDPETGEEDVTIHRLCVQGPDTISMYFVPGRHLDAFRIKAEKAGKAQPISISIGLDPAVYIAACFEPPSTPLGFNELTIAGALRNRPVELVDCLTIKAKALARAEIVIEGELLPDVRMVEDANSRTGKAMPEFPGYNGPANPSLPVIKVTAVTHRVHPIMQTCIGPSEEHVSLAGIPTEASIITMVNRALPGFLKNVYAHPSGGGKYLAVLQVNKRIPVDEGRQRQAALLAFSAFSELKHVILVDEDVDPFDTNDVLWAMTTRFQADTDVVAIPGVRCHPLDPSQCPEMSPSIRGKGITTKAIFDATVPFELKSRFQRAPFLDVDPTRFVK</sequence>
<dbReference type="SUPFAM" id="SSF50475">
    <property type="entry name" value="FMN-binding split barrel"/>
    <property type="match status" value="1"/>
</dbReference>
<feature type="domain" description="3-octaprenyl-4-hydroxybenzoate carboxy-lyase-like Rift-related" evidence="1">
    <location>
        <begin position="115"/>
        <end position="326"/>
    </location>
</feature>
<dbReference type="InterPro" id="IPR048304">
    <property type="entry name" value="UbiD_Rift_dom"/>
</dbReference>
<evidence type="ECO:0000259" key="1">
    <source>
        <dbReference type="Pfam" id="PF01977"/>
    </source>
</evidence>
<name>A0AA48HH59_9BACT</name>
<dbReference type="Pfam" id="PF20695">
    <property type="entry name" value="UbiD_N"/>
    <property type="match status" value="1"/>
</dbReference>
<feature type="domain" description="3-octaprenyl-4-hydroxybenzoate carboxy-lyase-like C-terminal" evidence="3">
    <location>
        <begin position="335"/>
        <end position="468"/>
    </location>
</feature>
<dbReference type="EMBL" id="AP027081">
    <property type="protein sequence ID" value="BDU78138.1"/>
    <property type="molecule type" value="Genomic_DNA"/>
</dbReference>
<dbReference type="Pfam" id="PF01977">
    <property type="entry name" value="UbiD"/>
    <property type="match status" value="1"/>
</dbReference>
<dbReference type="InterPro" id="IPR002830">
    <property type="entry name" value="UbiD"/>
</dbReference>
<dbReference type="RefSeq" id="WP_316410582.1">
    <property type="nucleotide sequence ID" value="NZ_AP027081.1"/>
</dbReference>
<feature type="domain" description="3-octaprenyl-4-hydroxybenzoate carboxy-lyase-like N-terminal" evidence="2">
    <location>
        <begin position="23"/>
        <end position="106"/>
    </location>
</feature>
<dbReference type="PANTHER" id="PTHR30108">
    <property type="entry name" value="3-OCTAPRENYL-4-HYDROXYBENZOATE CARBOXY-LYASE-RELATED"/>
    <property type="match status" value="1"/>
</dbReference>